<name>A0A7V7QIM1_9FIRM</name>
<protein>
    <submittedName>
        <fullName evidence="1">Uncharacterized protein</fullName>
    </submittedName>
</protein>
<evidence type="ECO:0000313" key="1">
    <source>
        <dbReference type="EMBL" id="KAB1436048.1"/>
    </source>
</evidence>
<comment type="caution">
    <text evidence="1">The sequence shown here is derived from an EMBL/GenBank/DDBJ whole genome shotgun (WGS) entry which is preliminary data.</text>
</comment>
<dbReference type="EMBL" id="WAGX01000007">
    <property type="protein sequence ID" value="KAB1436048.1"/>
    <property type="molecule type" value="Genomic_DNA"/>
</dbReference>
<dbReference type="Proteomes" id="UP000461768">
    <property type="component" value="Unassembled WGS sequence"/>
</dbReference>
<evidence type="ECO:0000313" key="2">
    <source>
        <dbReference type="Proteomes" id="UP000461768"/>
    </source>
</evidence>
<dbReference type="OrthoDB" id="1842465at2"/>
<reference evidence="1 2" key="1">
    <citation type="submission" date="2019-09" db="EMBL/GenBank/DDBJ databases">
        <authorList>
            <person name="Valk L.C."/>
        </authorList>
    </citation>
    <scope>NUCLEOTIDE SEQUENCE [LARGE SCALE GENOMIC DNA]</scope>
    <source>
        <strain evidence="1">GalUA</strain>
    </source>
</reference>
<dbReference type="RefSeq" id="WP_151147963.1">
    <property type="nucleotide sequence ID" value="NZ_WAGX01000007.1"/>
</dbReference>
<accession>A0A7V7QIM1</accession>
<sequence>MQEVTQLYKLVSNLLLVKENEWGLYAFSKEPLHKKITKEEKKEMIDMAINCGIEYAKRIKMQYKSARVKELAEVFQIKVFQQDSSMIGKRIVFALYTPPNRIEIMNEPIQKACDILEKDSFLVEHFTQEVIINTILGHEIFHFLEEQFEQEIYTRTKKILLWSCLGIKNYSTIRTLSEIGAMAFTKELNQLTFSPYILDIILYYSYDSCSTKKIYHDIMKISARR</sequence>
<keyword evidence="2" id="KW-1185">Reference proteome</keyword>
<organism evidence="1 2">
    <name type="scientific">Candidatus Galacturonatibacter soehngenii</name>
    <dbReference type="NCBI Taxonomy" id="2307010"/>
    <lineage>
        <taxon>Bacteria</taxon>
        <taxon>Bacillati</taxon>
        <taxon>Bacillota</taxon>
        <taxon>Clostridia</taxon>
        <taxon>Lachnospirales</taxon>
        <taxon>Lachnospiraceae</taxon>
        <taxon>Candidatus Galacturonatibacter</taxon>
    </lineage>
</organism>
<reference evidence="1 2" key="2">
    <citation type="submission" date="2020-02" db="EMBL/GenBank/DDBJ databases">
        <title>Candidatus Galacturonibacter soehngenii shows hetero-acetogenic catabolism of galacturonic acid but lacks a canonical carbon monoxide dehydrogenase/acetyl-CoA synthase complex.</title>
        <authorList>
            <person name="Diender M."/>
            <person name="Stouten G.R."/>
            <person name="Petersen J.F."/>
            <person name="Nielsen P.H."/>
            <person name="Dueholm M.S."/>
            <person name="Pronk J.T."/>
            <person name="Van Loosdrecht M.C.M."/>
        </authorList>
    </citation>
    <scope>NUCLEOTIDE SEQUENCE [LARGE SCALE GENOMIC DNA]</scope>
    <source>
        <strain evidence="1">GalUA</strain>
    </source>
</reference>
<dbReference type="AlphaFoldDB" id="A0A7V7QIM1"/>
<proteinExistence type="predicted"/>
<gene>
    <name evidence="1" type="ORF">F7O84_16910</name>
</gene>